<dbReference type="InterPro" id="IPR003593">
    <property type="entry name" value="AAA+_ATPase"/>
</dbReference>
<dbReference type="SUPFAM" id="SSF51126">
    <property type="entry name" value="Pectin lyase-like"/>
    <property type="match status" value="2"/>
</dbReference>
<dbReference type="Gene3D" id="1.10.8.60">
    <property type="match status" value="2"/>
</dbReference>
<keyword evidence="2" id="KW-0547">Nucleotide-binding</keyword>
<dbReference type="PRINTS" id="PR00819">
    <property type="entry name" value="CBXCFQXSUPER"/>
</dbReference>
<dbReference type="InterPro" id="IPR027417">
    <property type="entry name" value="P-loop_NTPase"/>
</dbReference>
<evidence type="ECO:0000259" key="5">
    <source>
        <dbReference type="SMART" id="SM00382"/>
    </source>
</evidence>
<comment type="caution">
    <text evidence="6">The sequence shown here is derived from an EMBL/GenBank/DDBJ whole genome shotgun (WGS) entry which is preliminary data.</text>
</comment>
<dbReference type="InterPro" id="IPR039448">
    <property type="entry name" value="Beta_helix"/>
</dbReference>
<evidence type="ECO:0000313" key="7">
    <source>
        <dbReference type="Proteomes" id="UP000722989"/>
    </source>
</evidence>
<dbReference type="Pfam" id="PF13229">
    <property type="entry name" value="Beta_helix"/>
    <property type="match status" value="2"/>
</dbReference>
<feature type="domain" description="AAA+ ATPase" evidence="5">
    <location>
        <begin position="627"/>
        <end position="768"/>
    </location>
</feature>
<dbReference type="RefSeq" id="WP_167926926.1">
    <property type="nucleotide sequence ID" value="NZ_JAATVY010000015.1"/>
</dbReference>
<evidence type="ECO:0000313" key="6">
    <source>
        <dbReference type="EMBL" id="NJC72018.1"/>
    </source>
</evidence>
<feature type="region of interest" description="Disordered" evidence="4">
    <location>
        <begin position="523"/>
        <end position="585"/>
    </location>
</feature>
<dbReference type="InterPro" id="IPR041627">
    <property type="entry name" value="AAA_lid_6"/>
</dbReference>
<organism evidence="6 7">
    <name type="scientific">Planosporangium thailandense</name>
    <dbReference type="NCBI Taxonomy" id="765197"/>
    <lineage>
        <taxon>Bacteria</taxon>
        <taxon>Bacillati</taxon>
        <taxon>Actinomycetota</taxon>
        <taxon>Actinomycetes</taxon>
        <taxon>Micromonosporales</taxon>
        <taxon>Micromonosporaceae</taxon>
        <taxon>Planosporangium</taxon>
    </lineage>
</organism>
<dbReference type="PANTHER" id="PTHR43392:SF2">
    <property type="entry name" value="AAA-TYPE ATPASE FAMILY PROTEIN _ ANKYRIN REPEAT FAMILY PROTEIN"/>
    <property type="match status" value="1"/>
</dbReference>
<dbReference type="InterPro" id="IPR012334">
    <property type="entry name" value="Pectin_lyas_fold"/>
</dbReference>
<dbReference type="InterPro" id="IPR006626">
    <property type="entry name" value="PbH1"/>
</dbReference>
<keyword evidence="3" id="KW-0067">ATP-binding</keyword>
<sequence length="1134" mass="117968">MTSRVLTVARDPAVTAAYRSIGEALAAARSGCVINVLPGEYPESLAIVASVTVTAASGAGSVRVAPGTGPALLSTAEAVTVVGLVLSGDGDPDGACVEVRSGRLTLEDCELRAESFAAAMALAPGTLGMRGCRVRNPAGAGVVVNGASGGFVEHCTFTGIGTSAIVATGGADPAVHAAVIREVHGNGICVTGAARGRYTDCDISATGKPAVAVEHDSAPLLRDCRIHDVRDVGLYVAGRSRPVVEDCLIERSGDHGVLIDDGADPVLRRCRVADPHGNGVRIAGAARGTVEACEVTGAPAVGVWVGEASDPRVRDTEVTGCSDTGLLVLGGAAGSFEDLRIRDVTGHGVGIQGDASPLIRAATIAGCGGHGIVVVDNGRGRISDSRVSDTRFAGLRTADGANPLVHSVVLTGSTDVGVLIDAGGRAVLRECEVTGAGSDGVRVEGGGDVSINRSRVHRCRGAAVRLAAGSSGLLVDSRLTGNTGDGVVVETAEPVVLRGCAVRDNAGAGVDQRVASTRFELVDLDSGGNGRPDSTTASYTGPADGHHGAEVGATLAGALPAPDDQPVAPADPAPPDPGAGDDTLSPLLHELDDLVGLAEVKREVGTLVNLNRLARRRRDAGLPAPPVSRHLIFAGPAGTGKTTVARLYARILAALGMLRTGHVVEVARADLVASVVGGTALKTAEKVEATLGGVLFIDEAYTLAPPDHAAGPDFGREAVDTLVKLMEDHRDDLVVIAAGYPHEMRRFLASNPGLASRFTRTLEFADYTPAELVTIVERFCAGHGYELHADARAALHGHFDRIHRGDNSGNARAARRVFEEMVERQAHRLAGLAEVTDRELTLLTERDLPAAASASAARPGQVDERSLPSLLAELHAMVGLAEVKQEVSKLVNLLAAARRREQAGLPTHPVGRHLIFSGAPGTGKTTVARLYGRLLAALGVLPRGQLVEVSRADLVGEFVGQTAQRTRETFTRALGGVLFIDEAYTLTPVGGSAVDFGREAVDTLVKLMEDHRDEVVVIVAGYAEEMAGFVAANPGLASRFSQRVEFADYTPPELVTIVEQRAHESGYRCPPLTMDALERHFTLVPRDRTFGNGRYARHVLESMITNHAERLSLLTTATDDDLRLLIPPDVPEPN</sequence>
<reference evidence="6 7" key="1">
    <citation type="submission" date="2020-03" db="EMBL/GenBank/DDBJ databases">
        <title>WGS of the type strain of Planosporangium spp.</title>
        <authorList>
            <person name="Thawai C."/>
        </authorList>
    </citation>
    <scope>NUCLEOTIDE SEQUENCE [LARGE SCALE GENOMIC DNA]</scope>
    <source>
        <strain evidence="6 7">TBRC 5610</strain>
    </source>
</reference>
<dbReference type="InterPro" id="IPR050773">
    <property type="entry name" value="CbxX/CfxQ_RuBisCO_ESX"/>
</dbReference>
<dbReference type="EMBL" id="JAATVY010000015">
    <property type="protein sequence ID" value="NJC72018.1"/>
    <property type="molecule type" value="Genomic_DNA"/>
</dbReference>
<dbReference type="InterPro" id="IPR003959">
    <property type="entry name" value="ATPase_AAA_core"/>
</dbReference>
<name>A0ABX0Y1V2_9ACTN</name>
<evidence type="ECO:0000256" key="2">
    <source>
        <dbReference type="ARBA" id="ARBA00022741"/>
    </source>
</evidence>
<dbReference type="Pfam" id="PF17866">
    <property type="entry name" value="AAA_lid_6"/>
    <property type="match status" value="2"/>
</dbReference>
<dbReference type="InterPro" id="IPR011050">
    <property type="entry name" value="Pectin_lyase_fold/virulence"/>
</dbReference>
<proteinExistence type="inferred from homology"/>
<evidence type="ECO:0000256" key="3">
    <source>
        <dbReference type="ARBA" id="ARBA00022840"/>
    </source>
</evidence>
<feature type="compositionally biased region" description="Low complexity" evidence="4">
    <location>
        <begin position="558"/>
        <end position="568"/>
    </location>
</feature>
<dbReference type="Proteomes" id="UP000722989">
    <property type="component" value="Unassembled WGS sequence"/>
</dbReference>
<comment type="similarity">
    <text evidence="1">Belongs to the CbxX/CfxQ family.</text>
</comment>
<gene>
    <name evidence="6" type="ORF">HC031_20190</name>
</gene>
<dbReference type="SMART" id="SM00710">
    <property type="entry name" value="PbH1"/>
    <property type="match status" value="18"/>
</dbReference>
<dbReference type="SUPFAM" id="SSF52540">
    <property type="entry name" value="P-loop containing nucleoside triphosphate hydrolases"/>
    <property type="match status" value="2"/>
</dbReference>
<evidence type="ECO:0000256" key="4">
    <source>
        <dbReference type="SAM" id="MobiDB-lite"/>
    </source>
</evidence>
<evidence type="ECO:0000256" key="1">
    <source>
        <dbReference type="ARBA" id="ARBA00010378"/>
    </source>
</evidence>
<protein>
    <submittedName>
        <fullName evidence="6">AAA family ATPase</fullName>
    </submittedName>
</protein>
<dbReference type="Gene3D" id="3.40.50.300">
    <property type="entry name" value="P-loop containing nucleotide triphosphate hydrolases"/>
    <property type="match status" value="2"/>
</dbReference>
<keyword evidence="7" id="KW-1185">Reference proteome</keyword>
<feature type="domain" description="AAA+ ATPase" evidence="5">
    <location>
        <begin position="910"/>
        <end position="1050"/>
    </location>
</feature>
<dbReference type="Pfam" id="PF00004">
    <property type="entry name" value="AAA"/>
    <property type="match status" value="2"/>
</dbReference>
<accession>A0ABX0Y1V2</accession>
<dbReference type="CDD" id="cd00009">
    <property type="entry name" value="AAA"/>
    <property type="match status" value="2"/>
</dbReference>
<dbReference type="Gene3D" id="2.160.20.10">
    <property type="entry name" value="Single-stranded right-handed beta-helix, Pectin lyase-like"/>
    <property type="match status" value="3"/>
</dbReference>
<dbReference type="PANTHER" id="PTHR43392">
    <property type="entry name" value="AAA-TYPE ATPASE FAMILY PROTEIN / ANKYRIN REPEAT FAMILY PROTEIN"/>
    <property type="match status" value="1"/>
</dbReference>
<dbReference type="InterPro" id="IPR000641">
    <property type="entry name" value="CbxX/CfxQ"/>
</dbReference>
<dbReference type="SMART" id="SM00382">
    <property type="entry name" value="AAA"/>
    <property type="match status" value="2"/>
</dbReference>